<sequence>MYPKSVSQQFDDKRIASDPILFDNACDFLLSKCGAVSHENLNFLFHVYLNAIQDTMKVLLNAQLSVTDKLYRLQDIFQSQQTQKLAQWTGGAEEQKKMLFGQVAQWILSQEEVRSGTGMELAAEMLATMGIYPTQIGGWQDSGVFLLLAKIKDRRMEMGIADAQIVSSTSKSPLLAGLDAGFLIFFRDIVFSILQQEEEKALRQIEDKIAQGTDIPVEYIEAFLILGLNLSAKLEYTDDYIYFKKLQISLLIDLSRTDEARMNLQTGTRFCPMIRIS</sequence>
<dbReference type="AlphaFoldDB" id="A0A2C6L1T6"/>
<name>A0A2C6L1T6_9FIRM</name>
<evidence type="ECO:0000313" key="2">
    <source>
        <dbReference type="Proteomes" id="UP000222564"/>
    </source>
</evidence>
<dbReference type="EMBL" id="AWQQ01000095">
    <property type="protein sequence ID" value="PHJ37341.1"/>
    <property type="molecule type" value="Genomic_DNA"/>
</dbReference>
<dbReference type="Proteomes" id="UP000222564">
    <property type="component" value="Unassembled WGS sequence"/>
</dbReference>
<organism evidence="1 2">
    <name type="scientific">Desulforamulus profundi</name>
    <dbReference type="NCBI Taxonomy" id="1383067"/>
    <lineage>
        <taxon>Bacteria</taxon>
        <taxon>Bacillati</taxon>
        <taxon>Bacillota</taxon>
        <taxon>Clostridia</taxon>
        <taxon>Eubacteriales</taxon>
        <taxon>Peptococcaceae</taxon>
        <taxon>Desulforamulus</taxon>
    </lineage>
</organism>
<keyword evidence="2" id="KW-1185">Reference proteome</keyword>
<proteinExistence type="predicted"/>
<comment type="caution">
    <text evidence="1">The sequence shown here is derived from an EMBL/GenBank/DDBJ whole genome shotgun (WGS) entry which is preliminary data.</text>
</comment>
<accession>A0A2C6L1T6</accession>
<protein>
    <submittedName>
        <fullName evidence="1">Uncharacterized protein</fullName>
    </submittedName>
</protein>
<gene>
    <name evidence="1" type="ORF">P378_16720</name>
</gene>
<evidence type="ECO:0000313" key="1">
    <source>
        <dbReference type="EMBL" id="PHJ37341.1"/>
    </source>
</evidence>
<reference evidence="1 2" key="1">
    <citation type="submission" date="2013-09" db="EMBL/GenBank/DDBJ databases">
        <title>Biodegradation of hydrocarbons in the deep terrestrial subsurface : characterization of a microbial consortium composed of two Desulfotomaculum species originating from a deep geological formation.</title>
        <authorList>
            <person name="Aullo T."/>
            <person name="Berlendis S."/>
            <person name="Lascourreges J.-F."/>
            <person name="Dessort D."/>
            <person name="Saint-Laurent S."/>
            <person name="Schraauwers B."/>
            <person name="Mas J."/>
            <person name="Magot M."/>
            <person name="Ranchou-Peyruse A."/>
        </authorList>
    </citation>
    <scope>NUCLEOTIDE SEQUENCE [LARGE SCALE GENOMIC DNA]</scope>
    <source>
        <strain evidence="1 2">Bs107</strain>
    </source>
</reference>